<evidence type="ECO:0000256" key="7">
    <source>
        <dbReference type="RuleBase" id="RU004466"/>
    </source>
</evidence>
<dbReference type="PROSITE" id="PS00444">
    <property type="entry name" value="POLYPRENYL_SYNTHASE_2"/>
    <property type="match status" value="1"/>
</dbReference>
<dbReference type="InterPro" id="IPR053378">
    <property type="entry name" value="Prenyl_diphosphate_synthase"/>
</dbReference>
<dbReference type="GO" id="GO:0016114">
    <property type="term" value="P:terpenoid biosynthetic process"/>
    <property type="evidence" value="ECO:0007669"/>
    <property type="project" value="UniProtKB-ARBA"/>
</dbReference>
<gene>
    <name evidence="8" type="primary">ispA</name>
    <name evidence="8" type="ORF">IMCC3135_30095</name>
</gene>
<dbReference type="GO" id="GO:0008654">
    <property type="term" value="P:phospholipid biosynthetic process"/>
    <property type="evidence" value="ECO:0007669"/>
    <property type="project" value="UniProtKB-ARBA"/>
</dbReference>
<dbReference type="Gene3D" id="1.10.600.10">
    <property type="entry name" value="Farnesyl Diphosphate Synthase"/>
    <property type="match status" value="1"/>
</dbReference>
<sequence length="308" mass="33181">MSTLTPTPIQVDAAFTETLKIYQQRVDAALLLHLPDPKISGTRLPSAMRYSVTNGGKRIRPILTYATGKALGLSLDRVDVAACSLEMMHAYSLVHDDLPAMDDDDLRRGKPTCHKAFDEATAILAGDALQALAFTILALNRDPLVSATAKLRMVEILGQASGAHGMAAGQAIDLESVGRKLTLAELENMHNHKTGALIKASVLLPAMLADPETSELQTRLENYAGAVGLCFQIVDDILDVVSDTETLGKKQGADIALNKPTYPALLGLEGAREHAQNMHQTALSQLDGLGPDFDELRMLSAYIVQRNF</sequence>
<dbReference type="OrthoDB" id="9805316at2"/>
<keyword evidence="9" id="KW-1185">Reference proteome</keyword>
<evidence type="ECO:0000256" key="3">
    <source>
        <dbReference type="ARBA" id="ARBA00022679"/>
    </source>
</evidence>
<dbReference type="RefSeq" id="WP_088920888.1">
    <property type="nucleotide sequence ID" value="NZ_CP018632.1"/>
</dbReference>
<dbReference type="EC" id="2.5.1.10" evidence="8"/>
<dbReference type="PANTHER" id="PTHR43281:SF1">
    <property type="entry name" value="FARNESYL DIPHOSPHATE SYNTHASE"/>
    <property type="match status" value="1"/>
</dbReference>
<dbReference type="NCBIfam" id="NF045485">
    <property type="entry name" value="FPPsyn"/>
    <property type="match status" value="1"/>
</dbReference>
<dbReference type="FunFam" id="1.10.600.10:FF:000001">
    <property type="entry name" value="Geranylgeranyl diphosphate synthase"/>
    <property type="match status" value="1"/>
</dbReference>
<comment type="cofactor">
    <cofactor evidence="1">
        <name>Mg(2+)</name>
        <dbReference type="ChEBI" id="CHEBI:18420"/>
    </cofactor>
</comment>
<dbReference type="PROSITE" id="PS00723">
    <property type="entry name" value="POLYPRENYL_SYNTHASE_1"/>
    <property type="match status" value="1"/>
</dbReference>
<evidence type="ECO:0000256" key="1">
    <source>
        <dbReference type="ARBA" id="ARBA00001946"/>
    </source>
</evidence>
<dbReference type="Proteomes" id="UP000250079">
    <property type="component" value="Chromosome"/>
</dbReference>
<dbReference type="AlphaFoldDB" id="A0A2Z2P1I5"/>
<proteinExistence type="inferred from homology"/>
<keyword evidence="3 7" id="KW-0808">Transferase</keyword>
<dbReference type="EMBL" id="CP018632">
    <property type="protein sequence ID" value="ASJ76068.1"/>
    <property type="molecule type" value="Genomic_DNA"/>
</dbReference>
<evidence type="ECO:0000256" key="5">
    <source>
        <dbReference type="ARBA" id="ARBA00022842"/>
    </source>
</evidence>
<keyword evidence="4" id="KW-0479">Metal-binding</keyword>
<dbReference type="GO" id="GO:0004337">
    <property type="term" value="F:(2E,6E)-farnesyl diphosphate synthase activity"/>
    <property type="evidence" value="ECO:0007669"/>
    <property type="project" value="UniProtKB-EC"/>
</dbReference>
<protein>
    <submittedName>
        <fullName evidence="8">Farnesyl diphosphate synthase</fullName>
        <ecNumber evidence="8">2.5.1.10</ecNumber>
    </submittedName>
</protein>
<evidence type="ECO:0000256" key="6">
    <source>
        <dbReference type="ARBA" id="ARBA00023229"/>
    </source>
</evidence>
<dbReference type="GO" id="GO:0005737">
    <property type="term" value="C:cytoplasm"/>
    <property type="evidence" value="ECO:0007669"/>
    <property type="project" value="UniProtKB-ARBA"/>
</dbReference>
<evidence type="ECO:0000313" key="9">
    <source>
        <dbReference type="Proteomes" id="UP000250079"/>
    </source>
</evidence>
<name>A0A2Z2P1I5_9GAMM</name>
<dbReference type="CDD" id="cd00685">
    <property type="entry name" value="Trans_IPPS_HT"/>
    <property type="match status" value="1"/>
</dbReference>
<evidence type="ECO:0000256" key="2">
    <source>
        <dbReference type="ARBA" id="ARBA00006706"/>
    </source>
</evidence>
<keyword evidence="6" id="KW-0414">Isoprene biosynthesis</keyword>
<dbReference type="InterPro" id="IPR033749">
    <property type="entry name" value="Polyprenyl_synt_CS"/>
</dbReference>
<dbReference type="PANTHER" id="PTHR43281">
    <property type="entry name" value="FARNESYL DIPHOSPHATE SYNTHASE"/>
    <property type="match status" value="1"/>
</dbReference>
<dbReference type="SFLD" id="SFLDS00005">
    <property type="entry name" value="Isoprenoid_Synthase_Type_I"/>
    <property type="match status" value="1"/>
</dbReference>
<dbReference type="InterPro" id="IPR008949">
    <property type="entry name" value="Isoprenoid_synthase_dom_sf"/>
</dbReference>
<dbReference type="GO" id="GO:0046872">
    <property type="term" value="F:metal ion binding"/>
    <property type="evidence" value="ECO:0007669"/>
    <property type="project" value="UniProtKB-KW"/>
</dbReference>
<dbReference type="Pfam" id="PF00348">
    <property type="entry name" value="polyprenyl_synt"/>
    <property type="match status" value="1"/>
</dbReference>
<keyword evidence="5" id="KW-0460">Magnesium</keyword>
<comment type="similarity">
    <text evidence="2 7">Belongs to the FPP/GGPP synthase family.</text>
</comment>
<dbReference type="SFLD" id="SFLDG01017">
    <property type="entry name" value="Polyprenyl_Transferase_Like"/>
    <property type="match status" value="1"/>
</dbReference>
<accession>A0A2Z2P1I5</accession>
<dbReference type="InterPro" id="IPR000092">
    <property type="entry name" value="Polyprenyl_synt"/>
</dbReference>
<organism evidence="8 9">
    <name type="scientific">Granulosicoccus antarcticus IMCC3135</name>
    <dbReference type="NCBI Taxonomy" id="1192854"/>
    <lineage>
        <taxon>Bacteria</taxon>
        <taxon>Pseudomonadati</taxon>
        <taxon>Pseudomonadota</taxon>
        <taxon>Gammaproteobacteria</taxon>
        <taxon>Chromatiales</taxon>
        <taxon>Granulosicoccaceae</taxon>
        <taxon>Granulosicoccus</taxon>
    </lineage>
</organism>
<dbReference type="NCBIfam" id="NF007877">
    <property type="entry name" value="PRK10581.1"/>
    <property type="match status" value="1"/>
</dbReference>
<evidence type="ECO:0000313" key="8">
    <source>
        <dbReference type="EMBL" id="ASJ76068.1"/>
    </source>
</evidence>
<dbReference type="KEGG" id="gai:IMCC3135_30095"/>
<dbReference type="SUPFAM" id="SSF48576">
    <property type="entry name" value="Terpenoid synthases"/>
    <property type="match status" value="1"/>
</dbReference>
<evidence type="ECO:0000256" key="4">
    <source>
        <dbReference type="ARBA" id="ARBA00022723"/>
    </source>
</evidence>
<reference evidence="8 9" key="1">
    <citation type="submission" date="2016-12" db="EMBL/GenBank/DDBJ databases">
        <authorList>
            <person name="Song W.-J."/>
            <person name="Kurnit D.M."/>
        </authorList>
    </citation>
    <scope>NUCLEOTIDE SEQUENCE [LARGE SCALE GENOMIC DNA]</scope>
    <source>
        <strain evidence="8 9">IMCC3135</strain>
    </source>
</reference>